<dbReference type="Proteomes" id="UP001231736">
    <property type="component" value="Unassembled WGS sequence"/>
</dbReference>
<dbReference type="Pfam" id="PF10883">
    <property type="entry name" value="DUF2681"/>
    <property type="match status" value="1"/>
</dbReference>
<evidence type="ECO:0000313" key="4">
    <source>
        <dbReference type="Proteomes" id="UP001231736"/>
    </source>
</evidence>
<proteinExistence type="predicted"/>
<sequence>MMELYLIICFVIAFLIGFVYALFEHKNRKIKRLQTQLDNSNRTNEQLKQELENAKMRKKLEESDRLYSDTNIDELLEQGGYIREE</sequence>
<feature type="coiled-coil region" evidence="1">
    <location>
        <begin position="23"/>
        <end position="64"/>
    </location>
</feature>
<keyword evidence="1" id="KW-0175">Coiled coil</keyword>
<organism evidence="3 4">
    <name type="scientific">Phocoenobacter skyensis</name>
    <dbReference type="NCBI Taxonomy" id="97481"/>
    <lineage>
        <taxon>Bacteria</taxon>
        <taxon>Pseudomonadati</taxon>
        <taxon>Pseudomonadota</taxon>
        <taxon>Gammaproteobacteria</taxon>
        <taxon>Pasteurellales</taxon>
        <taxon>Pasteurellaceae</taxon>
        <taxon>Phocoenobacter</taxon>
    </lineage>
</organism>
<reference evidence="3" key="1">
    <citation type="journal article" date="2023" name="Front. Microbiol.">
        <title>Phylogeography and host specificity of Pasteurellaceae pathogenic to sea-farmed fish in the north-east Atlantic.</title>
        <authorList>
            <person name="Gulla S."/>
            <person name="Colquhoun D.J."/>
            <person name="Olsen A.B."/>
            <person name="Spilsberg B."/>
            <person name="Lagesen K."/>
            <person name="Aakesson C.P."/>
            <person name="Strom S."/>
            <person name="Manji F."/>
            <person name="Birkbeck T.H."/>
            <person name="Nilsen H.K."/>
        </authorList>
    </citation>
    <scope>NUCLEOTIDE SEQUENCE</scope>
    <source>
        <strain evidence="3">98B1</strain>
    </source>
</reference>
<protein>
    <submittedName>
        <fullName evidence="3">DUF2681 domain-containing protein</fullName>
    </submittedName>
</protein>
<name>A0AAJ6NEQ3_9PAST</name>
<accession>A0AAJ6NEQ3</accession>
<dbReference type="InterPro" id="IPR020274">
    <property type="entry name" value="Uncharacterised_HI1496"/>
</dbReference>
<evidence type="ECO:0000313" key="3">
    <source>
        <dbReference type="EMBL" id="MDP8175436.1"/>
    </source>
</evidence>
<keyword evidence="2" id="KW-0812">Transmembrane</keyword>
<keyword evidence="2" id="KW-0472">Membrane</keyword>
<evidence type="ECO:0000256" key="1">
    <source>
        <dbReference type="SAM" id="Coils"/>
    </source>
</evidence>
<gene>
    <name evidence="3" type="ORF">QJU97_08200</name>
</gene>
<dbReference type="EMBL" id="JASAYT010000026">
    <property type="protein sequence ID" value="MDP8175436.1"/>
    <property type="molecule type" value="Genomic_DNA"/>
</dbReference>
<feature type="transmembrane region" description="Helical" evidence="2">
    <location>
        <begin position="5"/>
        <end position="23"/>
    </location>
</feature>
<keyword evidence="2" id="KW-1133">Transmembrane helix</keyword>
<evidence type="ECO:0000256" key="2">
    <source>
        <dbReference type="SAM" id="Phobius"/>
    </source>
</evidence>
<comment type="caution">
    <text evidence="3">The sequence shown here is derived from an EMBL/GenBank/DDBJ whole genome shotgun (WGS) entry which is preliminary data.</text>
</comment>
<dbReference type="AlphaFoldDB" id="A0AAJ6NEQ3"/>